<gene>
    <name evidence="3" type="ORF">FKW77_001960</name>
</gene>
<feature type="compositionally biased region" description="Low complexity" evidence="1">
    <location>
        <begin position="203"/>
        <end position="216"/>
    </location>
</feature>
<feature type="region of interest" description="Disordered" evidence="1">
    <location>
        <begin position="1280"/>
        <end position="1367"/>
    </location>
</feature>
<feature type="compositionally biased region" description="Polar residues" evidence="1">
    <location>
        <begin position="136"/>
        <end position="197"/>
    </location>
</feature>
<feature type="compositionally biased region" description="Low complexity" evidence="1">
    <location>
        <begin position="408"/>
        <end position="420"/>
    </location>
</feature>
<name>A0A517LEX0_9PEZI</name>
<feature type="compositionally biased region" description="Polar residues" evidence="1">
    <location>
        <begin position="1089"/>
        <end position="1101"/>
    </location>
</feature>
<feature type="compositionally biased region" description="Polar residues" evidence="1">
    <location>
        <begin position="224"/>
        <end position="239"/>
    </location>
</feature>
<feature type="compositionally biased region" description="Polar residues" evidence="1">
    <location>
        <begin position="263"/>
        <end position="280"/>
    </location>
</feature>
<dbReference type="OrthoDB" id="5424797at2759"/>
<accession>A0A517LEX0</accession>
<feature type="compositionally biased region" description="Low complexity" evidence="1">
    <location>
        <begin position="1072"/>
        <end position="1088"/>
    </location>
</feature>
<feature type="region of interest" description="Disordered" evidence="1">
    <location>
        <begin position="347"/>
        <end position="567"/>
    </location>
</feature>
<feature type="compositionally biased region" description="Basic and acidic residues" evidence="1">
    <location>
        <begin position="432"/>
        <end position="449"/>
    </location>
</feature>
<dbReference type="STRING" id="50376.A0A517LEX0"/>
<feature type="region of interest" description="Disordered" evidence="1">
    <location>
        <begin position="951"/>
        <end position="980"/>
    </location>
</feature>
<keyword evidence="4" id="KW-1185">Reference proteome</keyword>
<proteinExistence type="predicted"/>
<feature type="compositionally biased region" description="Basic and acidic residues" evidence="1">
    <location>
        <begin position="347"/>
        <end position="404"/>
    </location>
</feature>
<dbReference type="InterPro" id="IPR013087">
    <property type="entry name" value="Znf_C2H2_type"/>
</dbReference>
<feature type="compositionally biased region" description="Basic and acidic residues" evidence="1">
    <location>
        <begin position="1312"/>
        <end position="1332"/>
    </location>
</feature>
<dbReference type="Gene3D" id="3.30.160.60">
    <property type="entry name" value="Classic Zinc Finger"/>
    <property type="match status" value="1"/>
</dbReference>
<feature type="compositionally biased region" description="Polar residues" evidence="1">
    <location>
        <begin position="14"/>
        <end position="82"/>
    </location>
</feature>
<feature type="region of interest" description="Disordered" evidence="1">
    <location>
        <begin position="1"/>
        <end position="324"/>
    </location>
</feature>
<reference evidence="3 4" key="1">
    <citation type="submission" date="2019-07" db="EMBL/GenBank/DDBJ databases">
        <title>Finished genome of Venturia effusa.</title>
        <authorList>
            <person name="Young C.A."/>
            <person name="Cox M.P."/>
            <person name="Ganley A.R.D."/>
            <person name="David W.J."/>
        </authorList>
    </citation>
    <scope>NUCLEOTIDE SEQUENCE [LARGE SCALE GENOMIC DNA]</scope>
    <source>
        <strain evidence="4">albino</strain>
    </source>
</reference>
<feature type="region of interest" description="Disordered" evidence="1">
    <location>
        <begin position="628"/>
        <end position="782"/>
    </location>
</feature>
<feature type="domain" description="C2H2-type" evidence="2">
    <location>
        <begin position="1178"/>
        <end position="1201"/>
    </location>
</feature>
<feature type="compositionally biased region" description="Acidic residues" evidence="1">
    <location>
        <begin position="968"/>
        <end position="977"/>
    </location>
</feature>
<evidence type="ECO:0000259" key="2">
    <source>
        <dbReference type="PROSITE" id="PS00028"/>
    </source>
</evidence>
<sequence>MGPNDQYPYYYTPEQANSHAQSNYSAYQARPSSTQQVPATQYTQQHARTNSANTTGNAQQHSYPDYQQNQQNAQPYSEQNNWYGGATGNYGSHRAAEALSRLASTTEQTRSTSATAGQSYTGSGASSGGYGQAGSNHIQPSVTPTVQYPSAAVQNQAQQSYAGSTYGLNQQNTAQARPSSVNSVRSAGMPSQRSPVTENRDLAGQYQAQGAQQRVQMAHHRSASPAQIQASRHLQSLQADQRAAAAVAASGPYPPPSNRVLPNVTQPAQPISQPTAQPTVQPNAQSSASSYNYSQNPSTQSNATAQQNNQYDQPTTIDPSAVYDAWPEHQKRLEAIRAAKALEDARLAAEEEKKKAEEAAQAEADRKRAEEEAEAKKKADEEKKIADKARKKADAARRRAEAKAKKNATSAVAESSTAASQPNDADAENPEGEIRELMAKVKAMNDKHPTLLAKIWEQERQQHIEASQSPQPRAVSPPPPQSEQLVVTQQPPPSGQKQAASQKQPSIQRQPSKKGNANGSASKPSKSGNGNQSRDRGRPMSAQSSTNGVKPIKGSTVWPKEKKGQLAKTAASLLNAIPENAGRAVAPDAISDMLDRNPTYIELCEMLEALGLKVERASFARGLLQSVPDVNSKQPGTIVPTPSRPSSAAPPPPKKVPVPSNRVRSPHQPPQPTQPHTFNQYSYAPTATMVPNGLPSPGVPNTQPNGSSTLTPDAYRSPYFNGDRQSIPAEGRPPTPVSGPSVEKPPAEKTKKNTKASKAAEAKKTASEEVKEVSVEPATKKDAARKRNFNDLVDLTSLSDDDMPTNKRLYQGPPPVTVPGQYQPVPNFIGDFDPQSIVSPYLQQGASQWRSQSGHPAAYAPQYPPVHRPAPVINERHRTVELAQPLNAKKAKKVISYDVKTIARDVLLATGKHPDMLPLNGHLEPLRNIYPKQIDQYSDLTTIRWDILDPGEPVSLDSDDKDSFIGDGDADDETEEEPVPRPVVVRATVGAGRGSGEIMVSAHHRAPIKGTFGALTPNPIRRRGRPPKSSYVGFAGSEGGRQRPFGFGDGETPQPRSGQPYQRGDDPKRRQSAAARASNQNASAGSSGTPANSNRQFSTPLSAPAGGSGGVGYAALRQVDENGNVIKKKGRPVGWRKNLHQAGVGLLAGGSGDPKMGKKKAVEASVPPPPVVYAEYACKWEGCRARLHNLATLKKHVDKVHGKPDAIGRFTCKWEGCPKMIQVADKETGELREMPQYHHFPNQELMLEHVRKAHIGPIAWKLGDGPPDGLSDANATDSEAYLSDAKGRRVTPRISDPPPSASPFSFGKQKKKTAEQLARDAEDVYRTKKREIGPGVDRGGSRLVTPKRRQGFIDDEDGDEVMVDRSD</sequence>
<dbReference type="PROSITE" id="PS00028">
    <property type="entry name" value="ZINC_FINGER_C2H2_1"/>
    <property type="match status" value="1"/>
</dbReference>
<feature type="region of interest" description="Disordered" evidence="1">
    <location>
        <begin position="1009"/>
        <end position="1105"/>
    </location>
</feature>
<dbReference type="Proteomes" id="UP000316270">
    <property type="component" value="Chromosome 11"/>
</dbReference>
<dbReference type="SMART" id="SM00355">
    <property type="entry name" value="ZnF_C2H2"/>
    <property type="match status" value="2"/>
</dbReference>
<feature type="compositionally biased region" description="Basic and acidic residues" evidence="1">
    <location>
        <begin position="758"/>
        <end position="782"/>
    </location>
</feature>
<feature type="compositionally biased region" description="Low complexity" evidence="1">
    <location>
        <begin position="281"/>
        <end position="310"/>
    </location>
</feature>
<feature type="compositionally biased region" description="Polar residues" evidence="1">
    <location>
        <begin position="483"/>
        <end position="532"/>
    </location>
</feature>
<protein>
    <recommendedName>
        <fullName evidence="2">C2H2-type domain-containing protein</fullName>
    </recommendedName>
</protein>
<organism evidence="3 4">
    <name type="scientific">Venturia effusa</name>
    <dbReference type="NCBI Taxonomy" id="50376"/>
    <lineage>
        <taxon>Eukaryota</taxon>
        <taxon>Fungi</taxon>
        <taxon>Dikarya</taxon>
        <taxon>Ascomycota</taxon>
        <taxon>Pezizomycotina</taxon>
        <taxon>Dothideomycetes</taxon>
        <taxon>Pleosporomycetidae</taxon>
        <taxon>Venturiales</taxon>
        <taxon>Venturiaceae</taxon>
        <taxon>Venturia</taxon>
    </lineage>
</organism>
<dbReference type="EMBL" id="CP042195">
    <property type="protein sequence ID" value="QDS74181.1"/>
    <property type="molecule type" value="Genomic_DNA"/>
</dbReference>
<evidence type="ECO:0000256" key="1">
    <source>
        <dbReference type="SAM" id="MobiDB-lite"/>
    </source>
</evidence>
<evidence type="ECO:0000313" key="4">
    <source>
        <dbReference type="Proteomes" id="UP000316270"/>
    </source>
</evidence>
<evidence type="ECO:0000313" key="3">
    <source>
        <dbReference type="EMBL" id="QDS74181.1"/>
    </source>
</evidence>
<feature type="compositionally biased region" description="Low complexity" evidence="1">
    <location>
        <begin position="111"/>
        <end position="124"/>
    </location>
</feature>
<feature type="compositionally biased region" description="Polar residues" evidence="1">
    <location>
        <begin position="699"/>
        <end position="711"/>
    </location>
</feature>